<dbReference type="Proteomes" id="UP000594014">
    <property type="component" value="Chromosome"/>
</dbReference>
<keyword evidence="2" id="KW-1185">Reference proteome</keyword>
<evidence type="ECO:0000313" key="2">
    <source>
        <dbReference type="Proteomes" id="UP000594014"/>
    </source>
</evidence>
<sequence>MIETYSFNPQCITYSQMNMIFNARIYYRRLTTWTRAYLLSRYYNIGTAEDLFNRLYSESLEIGDMMQIIFGRRSSEEYSQLLSQFAIPLRELITAQLAGDMEGISQNLEQIYANIQERASYLEAMNPYWNQIEYENLLTTYTQYIFEEANALSRGDYSRDIQIYNQLNAHTNLMGDVFAEGVYDYITSGAGASAAPGTEGVQCINYDQMNAIYGIRIFWFELVIWIRNYMLSRYMGLGDTDEVYNRLLQVPVDYVNILRQIFGEIVVGEYVTLFYRYIDLIDALVTAQIEGNVEEIGLITQQLYQNADERAAFLASINPYWSEDEWRNRLYTNLRSTLDQSTSFLMGDYSRNINIFSSLLDQAESTSNYFAEGLFDYLNQQQSLRFR</sequence>
<gene>
    <name evidence="1" type="ORF">FRZ06_14300</name>
</gene>
<reference evidence="1" key="1">
    <citation type="submission" date="2019-08" db="EMBL/GenBank/DDBJ databases">
        <title>Genome sequence of Clostridiales bacterium MT110.</title>
        <authorList>
            <person name="Cao J."/>
        </authorList>
    </citation>
    <scope>NUCLEOTIDE SEQUENCE</scope>
    <source>
        <strain evidence="1">MT110</strain>
    </source>
</reference>
<dbReference type="EMBL" id="CP042469">
    <property type="protein sequence ID" value="QOX64429.1"/>
    <property type="molecule type" value="Genomic_DNA"/>
</dbReference>
<proteinExistence type="predicted"/>
<evidence type="ECO:0000313" key="1">
    <source>
        <dbReference type="EMBL" id="QOX64429.1"/>
    </source>
</evidence>
<accession>A0ACD1ADG7</accession>
<organism evidence="1 2">
    <name type="scientific">Anoxybacterium hadale</name>
    <dbReference type="NCBI Taxonomy" id="3408580"/>
    <lineage>
        <taxon>Bacteria</taxon>
        <taxon>Bacillati</taxon>
        <taxon>Bacillota</taxon>
        <taxon>Clostridia</taxon>
        <taxon>Peptostreptococcales</taxon>
        <taxon>Anaerovoracaceae</taxon>
        <taxon>Anoxybacterium</taxon>
    </lineage>
</organism>
<protein>
    <submittedName>
        <fullName evidence="1">Uncharacterized protein</fullName>
    </submittedName>
</protein>
<name>A0ACD1ADG7_9FIRM</name>